<dbReference type="Proteomes" id="UP000003340">
    <property type="component" value="Unassembled WGS sequence"/>
</dbReference>
<evidence type="ECO:0000313" key="2">
    <source>
        <dbReference type="Proteomes" id="UP000003340"/>
    </source>
</evidence>
<reference evidence="1 2" key="1">
    <citation type="submission" date="2009-01" db="EMBL/GenBank/DDBJ databases">
        <authorList>
            <person name="Fulton L."/>
            <person name="Clifton S."/>
            <person name="Fulton B."/>
            <person name="Xu J."/>
            <person name="Minx P."/>
            <person name="Pepin K.H."/>
            <person name="Johnson M."/>
            <person name="Bhonagiri V."/>
            <person name="Nash W.E."/>
            <person name="Mardis E.R."/>
            <person name="Wilson R.K."/>
        </authorList>
    </citation>
    <scope>NUCLEOTIDE SEQUENCE [LARGE SCALE GENOMIC DNA]</scope>
    <source>
        <strain evidence="1 2">DSM 5476</strain>
    </source>
</reference>
<gene>
    <name evidence="1" type="ORF">CLOSTMETH_02719</name>
</gene>
<protein>
    <submittedName>
        <fullName evidence="1">Uncharacterized protein</fullName>
    </submittedName>
</protein>
<dbReference type="AlphaFoldDB" id="C0EFS7"/>
<comment type="caution">
    <text evidence="1">The sequence shown here is derived from an EMBL/GenBank/DDBJ whole genome shotgun (WGS) entry which is preliminary data.</text>
</comment>
<keyword evidence="2" id="KW-1185">Reference proteome</keyword>
<organism evidence="1 2">
    <name type="scientific">[Clostridium] methylpentosum DSM 5476</name>
    <dbReference type="NCBI Taxonomy" id="537013"/>
    <lineage>
        <taxon>Bacteria</taxon>
        <taxon>Bacillati</taxon>
        <taxon>Bacillota</taxon>
        <taxon>Clostridia</taxon>
        <taxon>Eubacteriales</taxon>
        <taxon>Oscillospiraceae</taxon>
        <taxon>Oscillospiraceae incertae sedis</taxon>
    </lineage>
</organism>
<reference evidence="1 2" key="2">
    <citation type="submission" date="2009-02" db="EMBL/GenBank/DDBJ databases">
        <title>Draft genome sequence of Clostridium methylpentosum (DSM 5476).</title>
        <authorList>
            <person name="Sudarsanam P."/>
            <person name="Ley R."/>
            <person name="Guruge J."/>
            <person name="Turnbaugh P.J."/>
            <person name="Mahowald M."/>
            <person name="Liep D."/>
            <person name="Gordon J."/>
        </authorList>
    </citation>
    <scope>NUCLEOTIDE SEQUENCE [LARGE SCALE GENOMIC DNA]</scope>
    <source>
        <strain evidence="1 2">DSM 5476</strain>
    </source>
</reference>
<evidence type="ECO:0000313" key="1">
    <source>
        <dbReference type="EMBL" id="EEG29706.1"/>
    </source>
</evidence>
<proteinExistence type="predicted"/>
<dbReference type="STRING" id="537013.CLOSTMETH_02719"/>
<accession>C0EFS7</accession>
<dbReference type="HOGENOM" id="CLU_1101401_0_0_9"/>
<name>C0EFS7_9FIRM</name>
<sequence length="252" mass="27393">MEQIQRSLAAEFTLGRKRLLLPPYMTEQDEQGKPVFDTIDIVFCSPPGKDTTFPADLSTPLRAEEHSAALAAATEFLRIACGLGKTPAGELALLRTYRTRFAEMLTEMVVSTARLLGQLEPKRVDILFDSLPFSERIAANAALARDGLRFKVSALSDLLGCSDTASKKELEKVTAQAVERAGAYCITSSGYLIFVGGDLLIDFEKLACRACGMIDQRVFSFWNNNFCCSNALAALKHSGSTSKAAPNRSAPL</sequence>
<dbReference type="EMBL" id="ACEC01000093">
    <property type="protein sequence ID" value="EEG29706.1"/>
    <property type="molecule type" value="Genomic_DNA"/>
</dbReference>